<dbReference type="EMBL" id="KN817561">
    <property type="protein sequence ID" value="KJA21070.1"/>
    <property type="molecule type" value="Genomic_DNA"/>
</dbReference>
<evidence type="ECO:0000256" key="1">
    <source>
        <dbReference type="SAM" id="MobiDB-lite"/>
    </source>
</evidence>
<gene>
    <name evidence="2" type="ORF">HYPSUDRAFT_203259</name>
</gene>
<protein>
    <submittedName>
        <fullName evidence="2">Uncharacterized protein</fullName>
    </submittedName>
</protein>
<dbReference type="AlphaFoldDB" id="A0A0D2PMG9"/>
<evidence type="ECO:0000313" key="3">
    <source>
        <dbReference type="Proteomes" id="UP000054270"/>
    </source>
</evidence>
<dbReference type="Proteomes" id="UP000054270">
    <property type="component" value="Unassembled WGS sequence"/>
</dbReference>
<proteinExistence type="predicted"/>
<accession>A0A0D2PMG9</accession>
<keyword evidence="3" id="KW-1185">Reference proteome</keyword>
<feature type="region of interest" description="Disordered" evidence="1">
    <location>
        <begin position="105"/>
        <end position="125"/>
    </location>
</feature>
<organism evidence="2 3">
    <name type="scientific">Hypholoma sublateritium (strain FD-334 SS-4)</name>
    <dbReference type="NCBI Taxonomy" id="945553"/>
    <lineage>
        <taxon>Eukaryota</taxon>
        <taxon>Fungi</taxon>
        <taxon>Dikarya</taxon>
        <taxon>Basidiomycota</taxon>
        <taxon>Agaricomycotina</taxon>
        <taxon>Agaricomycetes</taxon>
        <taxon>Agaricomycetidae</taxon>
        <taxon>Agaricales</taxon>
        <taxon>Agaricineae</taxon>
        <taxon>Strophariaceae</taxon>
        <taxon>Hypholoma</taxon>
    </lineage>
</organism>
<reference evidence="3" key="1">
    <citation type="submission" date="2014-04" db="EMBL/GenBank/DDBJ databases">
        <title>Evolutionary Origins and Diversification of the Mycorrhizal Mutualists.</title>
        <authorList>
            <consortium name="DOE Joint Genome Institute"/>
            <consortium name="Mycorrhizal Genomics Consortium"/>
            <person name="Kohler A."/>
            <person name="Kuo A."/>
            <person name="Nagy L.G."/>
            <person name="Floudas D."/>
            <person name="Copeland A."/>
            <person name="Barry K.W."/>
            <person name="Cichocki N."/>
            <person name="Veneault-Fourrey C."/>
            <person name="LaButti K."/>
            <person name="Lindquist E.A."/>
            <person name="Lipzen A."/>
            <person name="Lundell T."/>
            <person name="Morin E."/>
            <person name="Murat C."/>
            <person name="Riley R."/>
            <person name="Ohm R."/>
            <person name="Sun H."/>
            <person name="Tunlid A."/>
            <person name="Henrissat B."/>
            <person name="Grigoriev I.V."/>
            <person name="Hibbett D.S."/>
            <person name="Martin F."/>
        </authorList>
    </citation>
    <scope>NUCLEOTIDE SEQUENCE [LARGE SCALE GENOMIC DNA]</scope>
    <source>
        <strain evidence="3">FD-334 SS-4</strain>
    </source>
</reference>
<evidence type="ECO:0000313" key="2">
    <source>
        <dbReference type="EMBL" id="KJA21070.1"/>
    </source>
</evidence>
<name>A0A0D2PMG9_HYPSF</name>
<sequence>MKPSSSPLRSVTQQTYTRLLQIKPTLAWCGYAADYLRARAHTRRRSTGDFAYPDSNVSAHGTNALRISRCTRCIDIEGIARGEDAGSTLWSASVQYRDVGVGTTEEDDATSLAQPTPAADDSKAPQRWSLSRIFSFLGSRTGRKRRVPRTREVHTTSGLIQITTLPSFSEPSSTFPLGFEPVVVDFGPYENAYLMYGSNPLAALQSGQFTANEREHNSATEEAQIQVIVLEGYEDPVEVDEDPVYEILESRQLTAHELNQIRASWLSPSSRAQISPNQMLKVLSALDLLRLKRNLFLAFSGQ</sequence>